<keyword evidence="2" id="KW-0315">Glutamine amidotransferase</keyword>
<name>A0A4S4N952_9RHOB</name>
<dbReference type="PANTHER" id="PTHR42695:SF5">
    <property type="entry name" value="GLUTAMINE AMIDOTRANSFERASE YLR126C-RELATED"/>
    <property type="match status" value="1"/>
</dbReference>
<dbReference type="InterPro" id="IPR044992">
    <property type="entry name" value="ChyE-like"/>
</dbReference>
<protein>
    <submittedName>
        <fullName evidence="2">Type 1 glutamine amidotransferase</fullName>
    </submittedName>
</protein>
<accession>A0A4S4N952</accession>
<organism evidence="2 3">
    <name type="scientific">Aliishimia ponticola</name>
    <dbReference type="NCBI Taxonomy" id="2499833"/>
    <lineage>
        <taxon>Bacteria</taxon>
        <taxon>Pseudomonadati</taxon>
        <taxon>Pseudomonadota</taxon>
        <taxon>Alphaproteobacteria</taxon>
        <taxon>Rhodobacterales</taxon>
        <taxon>Paracoccaceae</taxon>
        <taxon>Aliishimia</taxon>
    </lineage>
</organism>
<dbReference type="Proteomes" id="UP000306602">
    <property type="component" value="Unassembled WGS sequence"/>
</dbReference>
<comment type="caution">
    <text evidence="2">The sequence shown here is derived from an EMBL/GenBank/DDBJ whole genome shotgun (WGS) entry which is preliminary data.</text>
</comment>
<dbReference type="AlphaFoldDB" id="A0A4S4N952"/>
<dbReference type="OrthoDB" id="7365442at2"/>
<dbReference type="EMBL" id="SRKY01000003">
    <property type="protein sequence ID" value="THH35756.1"/>
    <property type="molecule type" value="Genomic_DNA"/>
</dbReference>
<dbReference type="PANTHER" id="PTHR42695">
    <property type="entry name" value="GLUTAMINE AMIDOTRANSFERASE YLR126C-RELATED"/>
    <property type="match status" value="1"/>
</dbReference>
<dbReference type="PROSITE" id="PS51273">
    <property type="entry name" value="GATASE_TYPE_1"/>
    <property type="match status" value="1"/>
</dbReference>
<keyword evidence="3" id="KW-1185">Reference proteome</keyword>
<feature type="domain" description="Glutamine amidotransferase" evidence="1">
    <location>
        <begin position="77"/>
        <end position="177"/>
    </location>
</feature>
<evidence type="ECO:0000313" key="2">
    <source>
        <dbReference type="EMBL" id="THH35756.1"/>
    </source>
</evidence>
<dbReference type="InterPro" id="IPR017926">
    <property type="entry name" value="GATASE"/>
</dbReference>
<proteinExistence type="predicted"/>
<evidence type="ECO:0000259" key="1">
    <source>
        <dbReference type="Pfam" id="PF00117"/>
    </source>
</evidence>
<dbReference type="SUPFAM" id="SSF52317">
    <property type="entry name" value="Class I glutamine amidotransferase-like"/>
    <property type="match status" value="1"/>
</dbReference>
<keyword evidence="2" id="KW-0808">Transferase</keyword>
<reference evidence="2 3" key="1">
    <citation type="submission" date="2019-04" db="EMBL/GenBank/DDBJ databases">
        <title>Shimia ponticola sp. nov., isolated from seawater.</title>
        <authorList>
            <person name="Kim Y.-O."/>
            <person name="Yoon J.-H."/>
        </authorList>
    </citation>
    <scope>NUCLEOTIDE SEQUENCE [LARGE SCALE GENOMIC DNA]</scope>
    <source>
        <strain evidence="2 3">MYP11</strain>
    </source>
</reference>
<dbReference type="Pfam" id="PF00117">
    <property type="entry name" value="GATase"/>
    <property type="match status" value="1"/>
</dbReference>
<evidence type="ECO:0000313" key="3">
    <source>
        <dbReference type="Proteomes" id="UP000306602"/>
    </source>
</evidence>
<dbReference type="InterPro" id="IPR029062">
    <property type="entry name" value="Class_I_gatase-like"/>
</dbReference>
<dbReference type="GO" id="GO:0005829">
    <property type="term" value="C:cytosol"/>
    <property type="evidence" value="ECO:0007669"/>
    <property type="project" value="TreeGrafter"/>
</dbReference>
<dbReference type="CDD" id="cd01741">
    <property type="entry name" value="GATase1_1"/>
    <property type="match status" value="1"/>
</dbReference>
<dbReference type="GO" id="GO:0016740">
    <property type="term" value="F:transferase activity"/>
    <property type="evidence" value="ECO:0007669"/>
    <property type="project" value="UniProtKB-KW"/>
</dbReference>
<gene>
    <name evidence="2" type="ORF">E4Z66_11760</name>
</gene>
<sequence length="228" mass="25050">MKIGLLITGHVPQQLRTVYGDYDRIFRRFLDGNDFEFRDFFVVDNHLPAGPEVADAWLITGSRHGVYEDHPWIPPLERLIRQIRDSGKPLVGICFGHQIIAQALGGTVEKYPGGWAVGRTTYDSGSDALTLNAWHQDQVIAPPPGAEVIASNDFCPFAGLRYGDTVLTYQAHPEFTTDYARDLAEIRGPTVLDDETLQRSLASLEGPNDNDAIAAKIAAFLSGAKVTA</sequence>
<dbReference type="RefSeq" id="WP_136463226.1">
    <property type="nucleotide sequence ID" value="NZ_SRKY01000003.1"/>
</dbReference>
<dbReference type="Gene3D" id="3.40.50.880">
    <property type="match status" value="1"/>
</dbReference>